<organism evidence="1 2">
    <name type="scientific">Mycolicibacterium elephantis DSM 44368</name>
    <dbReference type="NCBI Taxonomy" id="1335622"/>
    <lineage>
        <taxon>Bacteria</taxon>
        <taxon>Bacillati</taxon>
        <taxon>Actinomycetota</taxon>
        <taxon>Actinomycetes</taxon>
        <taxon>Mycobacteriales</taxon>
        <taxon>Mycobacteriaceae</taxon>
        <taxon>Mycolicibacterium</taxon>
    </lineage>
</organism>
<dbReference type="Proteomes" id="UP000287177">
    <property type="component" value="Unassembled WGS sequence"/>
</dbReference>
<sequence>MKVVEVQRVEPLVCCSIQERLQVFLTQLQCAPTPVAPSVIPISQQVAFYLPACWPCDWFITLELLLPMRVGRHPLAGCGKGSQQPEPVEEIGSAILYSVGANELDGLDTHR</sequence>
<comment type="caution">
    <text evidence="1">The sequence shown here is derived from an EMBL/GenBank/DDBJ whole genome shotgun (WGS) entry which is preliminary data.</text>
</comment>
<reference evidence="1 2" key="1">
    <citation type="submission" date="2013-06" db="EMBL/GenBank/DDBJ databases">
        <title>The draft sequence of the Mycobacterium elephantis genome.</title>
        <authorList>
            <person name="Pettersson F.B."/>
            <person name="Das S."/>
            <person name="Dasgupta S."/>
            <person name="Bhattacharya A."/>
            <person name="Kirsebom L.A."/>
        </authorList>
    </citation>
    <scope>NUCLEOTIDE SEQUENCE [LARGE SCALE GENOMIC DNA]</scope>
    <source>
        <strain evidence="1 2">DSM 44368</strain>
    </source>
</reference>
<dbReference type="EMBL" id="ATDN01000034">
    <property type="protein sequence ID" value="RWA17580.1"/>
    <property type="molecule type" value="Genomic_DNA"/>
</dbReference>
<gene>
    <name evidence="1" type="ORF">MELE44368_05385</name>
</gene>
<protein>
    <submittedName>
        <fullName evidence="1">Uncharacterized protein</fullName>
    </submittedName>
</protein>
<accession>A0A439DPS7</accession>
<evidence type="ECO:0000313" key="2">
    <source>
        <dbReference type="Proteomes" id="UP000287177"/>
    </source>
</evidence>
<name>A0A439DPS7_9MYCO</name>
<dbReference type="AlphaFoldDB" id="A0A439DPS7"/>
<keyword evidence="2" id="KW-1185">Reference proteome</keyword>
<proteinExistence type="predicted"/>
<evidence type="ECO:0000313" key="1">
    <source>
        <dbReference type="EMBL" id="RWA17580.1"/>
    </source>
</evidence>